<dbReference type="GO" id="GO:0005576">
    <property type="term" value="C:extracellular region"/>
    <property type="evidence" value="ECO:0007669"/>
    <property type="project" value="UniProtKB-SubCell"/>
</dbReference>
<keyword evidence="9" id="KW-1185">Reference proteome</keyword>
<dbReference type="InterPro" id="IPR001087">
    <property type="entry name" value="GDSL"/>
</dbReference>
<dbReference type="PANTHER" id="PTHR45650">
    <property type="entry name" value="GDSL-LIKE LIPASE/ACYLHYDROLASE-RELATED"/>
    <property type="match status" value="1"/>
</dbReference>
<evidence type="ECO:0000256" key="6">
    <source>
        <dbReference type="ARBA" id="ARBA00022963"/>
    </source>
</evidence>
<keyword evidence="6" id="KW-0442">Lipid degradation</keyword>
<evidence type="ECO:0000256" key="7">
    <source>
        <dbReference type="ARBA" id="ARBA00023098"/>
    </source>
</evidence>
<evidence type="ECO:0000313" key="9">
    <source>
        <dbReference type="Proteomes" id="UP001189624"/>
    </source>
</evidence>
<dbReference type="GO" id="GO:0016042">
    <property type="term" value="P:lipid catabolic process"/>
    <property type="evidence" value="ECO:0007669"/>
    <property type="project" value="UniProtKB-KW"/>
</dbReference>
<evidence type="ECO:0000256" key="2">
    <source>
        <dbReference type="ARBA" id="ARBA00008668"/>
    </source>
</evidence>
<dbReference type="EMBL" id="OY731399">
    <property type="protein sequence ID" value="CAJ1931791.1"/>
    <property type="molecule type" value="Genomic_DNA"/>
</dbReference>
<proteinExistence type="inferred from homology"/>
<dbReference type="Gramene" id="rna-AYBTSS11_LOCUS5454">
    <property type="protein sequence ID" value="CAJ1931791.1"/>
    <property type="gene ID" value="gene-AYBTSS11_LOCUS5454"/>
</dbReference>
<comment type="similarity">
    <text evidence="2">Belongs to the 'GDSL' lipolytic enzyme family.</text>
</comment>
<dbReference type="InterPro" id="IPR036514">
    <property type="entry name" value="SGNH_hydro_sf"/>
</dbReference>
<evidence type="ECO:0000256" key="1">
    <source>
        <dbReference type="ARBA" id="ARBA00004613"/>
    </source>
</evidence>
<organism evidence="8 9">
    <name type="scientific">Sphenostylis stenocarpa</name>
    <dbReference type="NCBI Taxonomy" id="92480"/>
    <lineage>
        <taxon>Eukaryota</taxon>
        <taxon>Viridiplantae</taxon>
        <taxon>Streptophyta</taxon>
        <taxon>Embryophyta</taxon>
        <taxon>Tracheophyta</taxon>
        <taxon>Spermatophyta</taxon>
        <taxon>Magnoliopsida</taxon>
        <taxon>eudicotyledons</taxon>
        <taxon>Gunneridae</taxon>
        <taxon>Pentapetalae</taxon>
        <taxon>rosids</taxon>
        <taxon>fabids</taxon>
        <taxon>Fabales</taxon>
        <taxon>Fabaceae</taxon>
        <taxon>Papilionoideae</taxon>
        <taxon>50 kb inversion clade</taxon>
        <taxon>NPAAA clade</taxon>
        <taxon>indigoferoid/millettioid clade</taxon>
        <taxon>Phaseoleae</taxon>
        <taxon>Sphenostylis</taxon>
    </lineage>
</organism>
<evidence type="ECO:0000313" key="8">
    <source>
        <dbReference type="EMBL" id="CAJ1931791.1"/>
    </source>
</evidence>
<keyword evidence="4" id="KW-0732">Signal</keyword>
<keyword evidence="7" id="KW-0443">Lipid metabolism</keyword>
<evidence type="ECO:0000256" key="3">
    <source>
        <dbReference type="ARBA" id="ARBA00022525"/>
    </source>
</evidence>
<dbReference type="InterPro" id="IPR051238">
    <property type="entry name" value="GDSL_esterase/lipase"/>
</dbReference>
<comment type="subcellular location">
    <subcellularLocation>
        <location evidence="1">Secreted</location>
    </subcellularLocation>
</comment>
<dbReference type="AlphaFoldDB" id="A0AA86SJY7"/>
<dbReference type="GO" id="GO:0016788">
    <property type="term" value="F:hydrolase activity, acting on ester bonds"/>
    <property type="evidence" value="ECO:0007669"/>
    <property type="project" value="InterPro"/>
</dbReference>
<sequence length="482" mass="54267">MGLSNHQRNNISTGINYASGGSGILPDTNNDTSLTMERQIMLFHRTVKHNLPKMFTEKEKLEKHISESLFFVSTGVNDYFKNGTFRGNRNFSWLLIKEISVHIMKMYNLGARKFLVNNIPPAGCSPTKAIHTRPMGKCDENINKVINFYNTGLPEALHELQYLLPGFTFIHSDLYGFIKKMREIGSNYGIAETWKPCCPNTIHGDLKCHPYTIPAMYIFGDSLVDSGNNNRLGLKGAANFFPFGIDFGGKSTGRYTNGKTVVDHLGLSNQQRNKISTGVNYASGGSGILPDTSNTTALTLDSQIKFFKSTVQHNLAKLLNDEKEVEKHISESLFVVSTGVNDYFNNGTFRGNRKLALHMLSEFSVRIQRMYSLGARKFFVNNIAPAGCFPSISVRTRPKGKCDKKINKPITFYNTRLPKVLHELQSKLPGFTFIHSDLYGFLMNLRENAKSYGKKKTKWLIRFIYGSWKHGNLAAPIPSMVR</sequence>
<reference evidence="8" key="1">
    <citation type="submission" date="2023-10" db="EMBL/GenBank/DDBJ databases">
        <authorList>
            <person name="Domelevo Entfellner J.-B."/>
        </authorList>
    </citation>
    <scope>NUCLEOTIDE SEQUENCE</scope>
</reference>
<keyword evidence="3" id="KW-0964">Secreted</keyword>
<accession>A0AA86SJY7</accession>
<name>A0AA86SJY7_9FABA</name>
<dbReference type="Gene3D" id="3.40.50.1110">
    <property type="entry name" value="SGNH hydrolase"/>
    <property type="match status" value="2"/>
</dbReference>
<gene>
    <name evidence="8" type="ORF">AYBTSS11_LOCUS5454</name>
</gene>
<dbReference type="PANTHER" id="PTHR45650:SF5">
    <property type="entry name" value="GDSL-LIKE LIPASE_ACYLHYDROLASE"/>
    <property type="match status" value="1"/>
</dbReference>
<evidence type="ECO:0000256" key="5">
    <source>
        <dbReference type="ARBA" id="ARBA00022801"/>
    </source>
</evidence>
<protein>
    <submittedName>
        <fullName evidence="8">Uncharacterized protein</fullName>
    </submittedName>
</protein>
<dbReference type="Pfam" id="PF00657">
    <property type="entry name" value="Lipase_GDSL"/>
    <property type="match status" value="2"/>
</dbReference>
<keyword evidence="5" id="KW-0378">Hydrolase</keyword>
<evidence type="ECO:0000256" key="4">
    <source>
        <dbReference type="ARBA" id="ARBA00022729"/>
    </source>
</evidence>
<dbReference type="Proteomes" id="UP001189624">
    <property type="component" value="Chromosome 2"/>
</dbReference>